<keyword evidence="3" id="KW-1185">Reference proteome</keyword>
<evidence type="ECO:0000256" key="1">
    <source>
        <dbReference type="SAM" id="MobiDB-lite"/>
    </source>
</evidence>
<name>A0A5F1Z092_9LEPT</name>
<comment type="caution">
    <text evidence="2">The sequence shown here is derived from an EMBL/GenBank/DDBJ whole genome shotgun (WGS) entry which is preliminary data.</text>
</comment>
<evidence type="ECO:0000313" key="3">
    <source>
        <dbReference type="Proteomes" id="UP000298277"/>
    </source>
</evidence>
<accession>A0A5F1Z092</accession>
<sequence>MQNPVATAGRPFGTNVHLASSYISCVSGPQGAKRPRRGRAGIREPGVTRLGAARIFQKMNVVRPTTGGSETRPEPPKSATKEQNG</sequence>
<protein>
    <submittedName>
        <fullName evidence="2">Uncharacterized protein</fullName>
    </submittedName>
</protein>
<evidence type="ECO:0000313" key="2">
    <source>
        <dbReference type="EMBL" id="TGK39339.1"/>
    </source>
</evidence>
<reference evidence="2" key="1">
    <citation type="journal article" date="2019" name="PLoS Negl. Trop. Dis.">
        <title>Revisiting the worldwide diversity of Leptospira species in the environment.</title>
        <authorList>
            <person name="Vincent A.T."/>
            <person name="Schiettekatte O."/>
            <person name="Bourhy P."/>
            <person name="Veyrier F.J."/>
            <person name="Picardeau M."/>
        </authorList>
    </citation>
    <scope>NUCLEOTIDE SEQUENCE [LARGE SCALE GENOMIC DNA]</scope>
    <source>
        <strain evidence="2">201800299</strain>
    </source>
</reference>
<dbReference type="EMBL" id="RQFA01000004">
    <property type="protein sequence ID" value="TGK39339.1"/>
    <property type="molecule type" value="Genomic_DNA"/>
</dbReference>
<dbReference type="AlphaFoldDB" id="A0A5F1Z092"/>
<organism evidence="2 3">
    <name type="scientific">Leptospira gomenensis</name>
    <dbReference type="NCBI Taxonomy" id="2484974"/>
    <lineage>
        <taxon>Bacteria</taxon>
        <taxon>Pseudomonadati</taxon>
        <taxon>Spirochaetota</taxon>
        <taxon>Spirochaetia</taxon>
        <taxon>Leptospirales</taxon>
        <taxon>Leptospiraceae</taxon>
        <taxon>Leptospira</taxon>
    </lineage>
</organism>
<proteinExistence type="predicted"/>
<gene>
    <name evidence="2" type="ORF">EHQ17_00015</name>
</gene>
<dbReference type="Proteomes" id="UP000298277">
    <property type="component" value="Unassembled WGS sequence"/>
</dbReference>
<feature type="region of interest" description="Disordered" evidence="1">
    <location>
        <begin position="59"/>
        <end position="85"/>
    </location>
</feature>